<name>A0A6J7G7P8_9ZZZZ</name>
<evidence type="ECO:0000313" key="4">
    <source>
        <dbReference type="EMBL" id="CAB4904037.1"/>
    </source>
</evidence>
<keyword evidence="1" id="KW-0808">Transferase</keyword>
<dbReference type="PANTHER" id="PTHR24421:SF56">
    <property type="entry name" value="OXYGEN SENSOR HISTIDINE KINASE RESPONSE REGULATOR DOST"/>
    <property type="match status" value="1"/>
</dbReference>
<protein>
    <submittedName>
        <fullName evidence="4">Unannotated protein</fullName>
    </submittedName>
</protein>
<accession>A0A6J7G7P8</accession>
<dbReference type="SMART" id="SM00065">
    <property type="entry name" value="GAF"/>
    <property type="match status" value="1"/>
</dbReference>
<keyword evidence="2" id="KW-0418">Kinase</keyword>
<organism evidence="4">
    <name type="scientific">freshwater metagenome</name>
    <dbReference type="NCBI Taxonomy" id="449393"/>
    <lineage>
        <taxon>unclassified sequences</taxon>
        <taxon>metagenomes</taxon>
        <taxon>ecological metagenomes</taxon>
    </lineage>
</organism>
<feature type="domain" description="GAF" evidence="3">
    <location>
        <begin position="40"/>
        <end position="186"/>
    </location>
</feature>
<dbReference type="Gene3D" id="1.20.5.1930">
    <property type="match status" value="1"/>
</dbReference>
<reference evidence="4" key="1">
    <citation type="submission" date="2020-05" db="EMBL/GenBank/DDBJ databases">
        <authorList>
            <person name="Chiriac C."/>
            <person name="Salcher M."/>
            <person name="Ghai R."/>
            <person name="Kavagutti S V."/>
        </authorList>
    </citation>
    <scope>NUCLEOTIDE SEQUENCE</scope>
</reference>
<dbReference type="Pfam" id="PF07730">
    <property type="entry name" value="HisKA_3"/>
    <property type="match status" value="1"/>
</dbReference>
<dbReference type="AlphaFoldDB" id="A0A6J7G7P8"/>
<evidence type="ECO:0000259" key="3">
    <source>
        <dbReference type="SMART" id="SM00065"/>
    </source>
</evidence>
<dbReference type="Gene3D" id="3.30.565.10">
    <property type="entry name" value="Histidine kinase-like ATPase, C-terminal domain"/>
    <property type="match status" value="1"/>
</dbReference>
<dbReference type="InterPro" id="IPR050482">
    <property type="entry name" value="Sensor_HK_TwoCompSys"/>
</dbReference>
<evidence type="ECO:0000256" key="1">
    <source>
        <dbReference type="ARBA" id="ARBA00022679"/>
    </source>
</evidence>
<dbReference type="PANTHER" id="PTHR24421">
    <property type="entry name" value="NITRATE/NITRITE SENSOR PROTEIN NARX-RELATED"/>
    <property type="match status" value="1"/>
</dbReference>
<dbReference type="EMBL" id="CAFBMQ010000041">
    <property type="protein sequence ID" value="CAB4904037.1"/>
    <property type="molecule type" value="Genomic_DNA"/>
</dbReference>
<dbReference type="InterPro" id="IPR003018">
    <property type="entry name" value="GAF"/>
</dbReference>
<sequence>MPEDARTSPDVDVRLAALARAQHRLRSLLTAFLDVQEGVDLDDTLHRVVEVAVDLVDARYGALGVLDPGGGLARFIHAGLDDEAVARIGSLPQGLGVLGQLVTSPVPLRTAELGAHPASVGMPPGHPPMRTFLGVPVAVRGEVYGNLYLTEKRGGPFTAEDEELVTALAGAAGIAVDNARQLADEQERRRWAEAAHAVREQLLGGAAPEQVLRLITDAVRELTDADAVHLMAPLDSPRTWTTRAQSGPGLADMTGVPLTPESSAVVEALVRAEGAEPVVQDLGGRPWGDPADGVDWGPLLGATLHTADGSEAVLVVARRSGSRPFGLGLVPLLRSFTDQAALALDMAARQRLARSLDLYADRDRIARDLHDNVIQRLFAAGLTLQAALPQLAADRARQPVLDVVEQLDVVIRDIRSTIFDLNTSAGDNRDSSLRRRVLDALTESAGTLTTSLRTVGPVDALVTAPLAADIEAVVREAVSNVTRHAAARSVTVTVAVGAEVVVEVVDDGTGVAASAPRSGLANLAARARARGGAFDLFPVATGGTRLRWSSPLG</sequence>
<dbReference type="InterPro" id="IPR011712">
    <property type="entry name" value="Sig_transdc_His_kin_sub3_dim/P"/>
</dbReference>
<dbReference type="Pfam" id="PF13185">
    <property type="entry name" value="GAF_2"/>
    <property type="match status" value="1"/>
</dbReference>
<proteinExistence type="predicted"/>
<dbReference type="GO" id="GO:0046983">
    <property type="term" value="F:protein dimerization activity"/>
    <property type="evidence" value="ECO:0007669"/>
    <property type="project" value="InterPro"/>
</dbReference>
<evidence type="ECO:0000256" key="2">
    <source>
        <dbReference type="ARBA" id="ARBA00022777"/>
    </source>
</evidence>
<dbReference type="GO" id="GO:0000155">
    <property type="term" value="F:phosphorelay sensor kinase activity"/>
    <property type="evidence" value="ECO:0007669"/>
    <property type="project" value="InterPro"/>
</dbReference>
<dbReference type="GO" id="GO:0016020">
    <property type="term" value="C:membrane"/>
    <property type="evidence" value="ECO:0007669"/>
    <property type="project" value="InterPro"/>
</dbReference>
<dbReference type="SUPFAM" id="SSF55874">
    <property type="entry name" value="ATPase domain of HSP90 chaperone/DNA topoisomerase II/histidine kinase"/>
    <property type="match status" value="1"/>
</dbReference>
<dbReference type="InterPro" id="IPR029016">
    <property type="entry name" value="GAF-like_dom_sf"/>
</dbReference>
<gene>
    <name evidence="4" type="ORF">UFOPK3609_00434</name>
</gene>
<dbReference type="SUPFAM" id="SSF55781">
    <property type="entry name" value="GAF domain-like"/>
    <property type="match status" value="2"/>
</dbReference>
<dbReference type="Gene3D" id="3.30.450.40">
    <property type="match status" value="2"/>
</dbReference>
<dbReference type="InterPro" id="IPR036890">
    <property type="entry name" value="HATPase_C_sf"/>
</dbReference>